<dbReference type="CDD" id="cd06916">
    <property type="entry name" value="NR_DBD_like"/>
    <property type="match status" value="1"/>
</dbReference>
<dbReference type="CDD" id="cd06930">
    <property type="entry name" value="NR_LBD_F2"/>
    <property type="match status" value="1"/>
</dbReference>
<evidence type="ECO:0000313" key="13">
    <source>
        <dbReference type="EMBL" id="EDO43947.1"/>
    </source>
</evidence>
<dbReference type="Pfam" id="PF00104">
    <property type="entry name" value="Hormone_recep"/>
    <property type="match status" value="1"/>
</dbReference>
<dbReference type="InterPro" id="IPR013088">
    <property type="entry name" value="Znf_NHR/GATA"/>
</dbReference>
<keyword evidence="4 9" id="KW-0805">Transcription regulation</keyword>
<keyword evidence="5 9" id="KW-0238">DNA-binding</keyword>
<evidence type="ECO:0000256" key="1">
    <source>
        <dbReference type="ARBA" id="ARBA00022723"/>
    </source>
</evidence>
<evidence type="ECO:0000256" key="4">
    <source>
        <dbReference type="ARBA" id="ARBA00023015"/>
    </source>
</evidence>
<keyword evidence="1 9" id="KW-0479">Metal-binding</keyword>
<dbReference type="GO" id="GO:0000978">
    <property type="term" value="F:RNA polymerase II cis-regulatory region sequence-specific DNA binding"/>
    <property type="evidence" value="ECO:0000318"/>
    <property type="project" value="GO_Central"/>
</dbReference>
<dbReference type="GO" id="GO:0030154">
    <property type="term" value="P:cell differentiation"/>
    <property type="evidence" value="ECO:0000318"/>
    <property type="project" value="GO_Central"/>
</dbReference>
<dbReference type="PRINTS" id="PR00047">
    <property type="entry name" value="STROIDFINGER"/>
</dbReference>
<dbReference type="EMBL" id="DS469549">
    <property type="protein sequence ID" value="EDO43947.1"/>
    <property type="molecule type" value="Genomic_DNA"/>
</dbReference>
<comment type="similarity">
    <text evidence="9">Belongs to the nuclear hormone receptor family.</text>
</comment>
<evidence type="ECO:0000313" key="12">
    <source>
        <dbReference type="EMBL" id="AOP31963.1"/>
    </source>
</evidence>
<dbReference type="PROSITE" id="PS51843">
    <property type="entry name" value="NR_LBD"/>
    <property type="match status" value="1"/>
</dbReference>
<keyword evidence="6 9" id="KW-0804">Transcription</keyword>
<dbReference type="OrthoDB" id="5771769at2759"/>
<accession>A7RX15</accession>
<dbReference type="eggNOG" id="KOG3575">
    <property type="taxonomic scope" value="Eukaryota"/>
</dbReference>
<feature type="domain" description="NR LBD" evidence="11">
    <location>
        <begin position="112"/>
        <end position="333"/>
    </location>
</feature>
<dbReference type="GO" id="GO:0004879">
    <property type="term" value="F:nuclear receptor activity"/>
    <property type="evidence" value="ECO:0000318"/>
    <property type="project" value="GO_Central"/>
</dbReference>
<dbReference type="GO" id="GO:0005634">
    <property type="term" value="C:nucleus"/>
    <property type="evidence" value="ECO:0007669"/>
    <property type="project" value="UniProtKB-SubCell"/>
</dbReference>
<organism evidence="13 14">
    <name type="scientific">Nematostella vectensis</name>
    <name type="common">Starlet sea anemone</name>
    <dbReference type="NCBI Taxonomy" id="45351"/>
    <lineage>
        <taxon>Eukaryota</taxon>
        <taxon>Metazoa</taxon>
        <taxon>Cnidaria</taxon>
        <taxon>Anthozoa</taxon>
        <taxon>Hexacorallia</taxon>
        <taxon>Actiniaria</taxon>
        <taxon>Edwardsiidae</taxon>
        <taxon>Nematostella</taxon>
    </lineage>
</organism>
<dbReference type="PRINTS" id="PR00398">
    <property type="entry name" value="STRDHORMONER"/>
</dbReference>
<dbReference type="SUPFAM" id="SSF57716">
    <property type="entry name" value="Glucocorticoid receptor-like (DNA-binding domain)"/>
    <property type="match status" value="1"/>
</dbReference>
<dbReference type="InterPro" id="IPR001628">
    <property type="entry name" value="Znf_hrmn_rcpt"/>
</dbReference>
<sequence>MSSWSQMHEVYWYDNPDKTIECAVCSAPSSGRHYGVFTCEGCKCFFNRTVRYKLTYICEGSGSCRVDKQNRTQCQACRFKKCATVGMRREAIRRGRPTKYSYISRSSKSFTPQYDLISVLTQLERSIRPPVPYPSSGLQSSPVSMYHRVCSILVSTLDWSRRVPMFANLDVCEQYSVLRSRWCEMLIVSAAQYEVHIDGIPLAYEVEMNPGFCNEKQIQLKRSLRNFQESVWRLRGLEEAEYACLKTIILFSPDASEGPFVQEFESLQELVLSALDRFCRARFPEEPSRYGKVLLKLMSLKSVIAEDIETLVFSKLFPHSSVSGIIRNHLVSDVTSAPESMSPAKTSPVNQ</sequence>
<dbReference type="Gene3D" id="1.10.565.10">
    <property type="entry name" value="Retinoid X Receptor"/>
    <property type="match status" value="1"/>
</dbReference>
<keyword evidence="7 9" id="KW-0675">Receptor</keyword>
<dbReference type="STRING" id="45351.A7RX15"/>
<protein>
    <submittedName>
        <fullName evidence="12">Coup-like 2 transcription factor</fullName>
    </submittedName>
</protein>
<dbReference type="AlphaFoldDB" id="A7RX15"/>
<dbReference type="FunFam" id="1.10.565.10:FF:000064">
    <property type="entry name" value="Coup-like 2 transcription factor"/>
    <property type="match status" value="1"/>
</dbReference>
<evidence type="ECO:0000256" key="2">
    <source>
        <dbReference type="ARBA" id="ARBA00022771"/>
    </source>
</evidence>
<keyword evidence="3 9" id="KW-0862">Zinc</keyword>
<dbReference type="HOGENOM" id="CLU_007368_20_1_1"/>
<dbReference type="SMART" id="SM00430">
    <property type="entry name" value="HOLI"/>
    <property type="match status" value="1"/>
</dbReference>
<dbReference type="InterPro" id="IPR050274">
    <property type="entry name" value="Nuclear_hormone_rcpt_NR2"/>
</dbReference>
<name>A7RX15_NEMVE</name>
<evidence type="ECO:0000256" key="5">
    <source>
        <dbReference type="ARBA" id="ARBA00023125"/>
    </source>
</evidence>
<comment type="subcellular location">
    <subcellularLocation>
        <location evidence="9">Nucleus</location>
    </subcellularLocation>
</comment>
<dbReference type="KEGG" id="nve:5515852"/>
<dbReference type="EMBL" id="KU746908">
    <property type="protein sequence ID" value="AOP31963.1"/>
    <property type="molecule type" value="mRNA"/>
</dbReference>
<dbReference type="GO" id="GO:0006357">
    <property type="term" value="P:regulation of transcription by RNA polymerase II"/>
    <property type="evidence" value="ECO:0000318"/>
    <property type="project" value="GO_Central"/>
</dbReference>
<dbReference type="GO" id="GO:0008270">
    <property type="term" value="F:zinc ion binding"/>
    <property type="evidence" value="ECO:0007669"/>
    <property type="project" value="UniProtKB-KW"/>
</dbReference>
<dbReference type="PROSITE" id="PS51030">
    <property type="entry name" value="NUCLEAR_REC_DBD_2"/>
    <property type="match status" value="1"/>
</dbReference>
<dbReference type="InterPro" id="IPR001723">
    <property type="entry name" value="Nuclear_hrmn_rcpt"/>
</dbReference>
<proteinExistence type="evidence at transcript level"/>
<keyword evidence="2 9" id="KW-0863">Zinc-finger</keyword>
<dbReference type="Gene3D" id="3.30.50.10">
    <property type="entry name" value="Erythroid Transcription Factor GATA-1, subunit A"/>
    <property type="match status" value="1"/>
</dbReference>
<dbReference type="SMART" id="SM00399">
    <property type="entry name" value="ZnF_C4"/>
    <property type="match status" value="1"/>
</dbReference>
<dbReference type="OMA" id="LDQCICL"/>
<dbReference type="Proteomes" id="UP000001593">
    <property type="component" value="Unassembled WGS sequence"/>
</dbReference>
<dbReference type="InterPro" id="IPR000536">
    <property type="entry name" value="Nucl_hrmn_rcpt_lig-bd"/>
</dbReference>
<keyword evidence="14" id="KW-1185">Reference proteome</keyword>
<reference evidence="13 14" key="1">
    <citation type="journal article" date="2007" name="Science">
        <title>Sea anemone genome reveals ancestral eumetazoan gene repertoire and genomic organization.</title>
        <authorList>
            <person name="Putnam N.H."/>
            <person name="Srivastava M."/>
            <person name="Hellsten U."/>
            <person name="Dirks B."/>
            <person name="Chapman J."/>
            <person name="Salamov A."/>
            <person name="Terry A."/>
            <person name="Shapiro H."/>
            <person name="Lindquist E."/>
            <person name="Kapitonov V.V."/>
            <person name="Jurka J."/>
            <person name="Genikhovich G."/>
            <person name="Grigoriev I.V."/>
            <person name="Lucas S.M."/>
            <person name="Steele R.E."/>
            <person name="Finnerty J.R."/>
            <person name="Technau U."/>
            <person name="Martindale M.Q."/>
            <person name="Rokhsar D.S."/>
        </authorList>
    </citation>
    <scope>NUCLEOTIDE SEQUENCE [LARGE SCALE GENOMIC DNA]</scope>
    <source>
        <strain evidence="13">CH2 x CH6</strain>
        <strain evidence="14">CH2 X CH6</strain>
    </source>
</reference>
<keyword evidence="8 9" id="KW-0539">Nucleus</keyword>
<evidence type="ECO:0000259" key="10">
    <source>
        <dbReference type="PROSITE" id="PS51030"/>
    </source>
</evidence>
<evidence type="ECO:0000313" key="14">
    <source>
        <dbReference type="Proteomes" id="UP000001593"/>
    </source>
</evidence>
<dbReference type="InterPro" id="IPR035500">
    <property type="entry name" value="NHR-like_dom_sf"/>
</dbReference>
<evidence type="ECO:0000256" key="8">
    <source>
        <dbReference type="ARBA" id="ARBA00023242"/>
    </source>
</evidence>
<evidence type="ECO:0000259" key="11">
    <source>
        <dbReference type="PROSITE" id="PS51843"/>
    </source>
</evidence>
<gene>
    <name evidence="13" type="ORF">NEMVEDRAFT_v1g203423</name>
</gene>
<dbReference type="Pfam" id="PF00105">
    <property type="entry name" value="zf-C4"/>
    <property type="match status" value="1"/>
</dbReference>
<evidence type="ECO:0000256" key="6">
    <source>
        <dbReference type="ARBA" id="ARBA00023163"/>
    </source>
</evidence>
<evidence type="ECO:0000256" key="3">
    <source>
        <dbReference type="ARBA" id="ARBA00022833"/>
    </source>
</evidence>
<feature type="domain" description="Nuclear receptor" evidence="10">
    <location>
        <begin position="19"/>
        <end position="94"/>
    </location>
</feature>
<evidence type="ECO:0000256" key="9">
    <source>
        <dbReference type="RuleBase" id="RU004334"/>
    </source>
</evidence>
<evidence type="ECO:0000256" key="7">
    <source>
        <dbReference type="ARBA" id="ARBA00023170"/>
    </source>
</evidence>
<dbReference type="PROSITE" id="PS00031">
    <property type="entry name" value="NUCLEAR_REC_DBD_1"/>
    <property type="match status" value="1"/>
</dbReference>
<dbReference type="InParanoid" id="A7RX15"/>
<dbReference type="SUPFAM" id="SSF48508">
    <property type="entry name" value="Nuclear receptor ligand-binding domain"/>
    <property type="match status" value="1"/>
</dbReference>
<dbReference type="PANTHER" id="PTHR24083">
    <property type="entry name" value="NUCLEAR HORMONE RECEPTOR"/>
    <property type="match status" value="1"/>
</dbReference>
<reference evidence="12" key="2">
    <citation type="submission" date="2016-02" db="EMBL/GenBank/DDBJ databases">
        <title>Erk-MAPK signaling is required for endodermal and ectodermal patterning prior to the onset of gastrulation in the sea anemone Nematostella vectensis.</title>
        <authorList>
            <person name="Johnston H."/>
            <person name="Amiel A.R."/>
            <person name="Chock T."/>
            <person name="Dahlin P."/>
            <person name="Steinworth B."/>
            <person name="Iglesias M."/>
            <person name="Layden M."/>
            <person name="Rottinger E."/>
            <person name="Martindale M.Q."/>
        </authorList>
    </citation>
    <scope>NUCLEOTIDE SEQUENCE</scope>
</reference>